<organism evidence="4 5">
    <name type="scientific">Novosphingobium ovatum</name>
    <dbReference type="NCBI Taxonomy" id="1908523"/>
    <lineage>
        <taxon>Bacteria</taxon>
        <taxon>Pseudomonadati</taxon>
        <taxon>Pseudomonadota</taxon>
        <taxon>Alphaproteobacteria</taxon>
        <taxon>Sphingomonadales</taxon>
        <taxon>Sphingomonadaceae</taxon>
        <taxon>Novosphingobium</taxon>
    </lineage>
</organism>
<dbReference type="NCBIfam" id="TIGR01789">
    <property type="entry name" value="lycopene_cycl"/>
    <property type="match status" value="1"/>
</dbReference>
<protein>
    <submittedName>
        <fullName evidence="4">Lycopene beta-cyclase CrtY</fullName>
        <ecNumber evidence="4">5.5.1.19</ecNumber>
    </submittedName>
</protein>
<dbReference type="Pfam" id="PF05834">
    <property type="entry name" value="Lycopene_cycl"/>
    <property type="match status" value="1"/>
</dbReference>
<keyword evidence="5" id="KW-1185">Reference proteome</keyword>
<evidence type="ECO:0000313" key="5">
    <source>
        <dbReference type="Proteomes" id="UP000753724"/>
    </source>
</evidence>
<dbReference type="NCBIfam" id="TIGR01790">
    <property type="entry name" value="carotene-cycl"/>
    <property type="match status" value="1"/>
</dbReference>
<dbReference type="Gene3D" id="3.50.50.60">
    <property type="entry name" value="FAD/NAD(P)-binding domain"/>
    <property type="match status" value="1"/>
</dbReference>
<keyword evidence="3" id="KW-0520">NAD</keyword>
<evidence type="ECO:0000256" key="3">
    <source>
        <dbReference type="ARBA" id="ARBA00023027"/>
    </source>
</evidence>
<name>A0ABW9XG56_9SPHN</name>
<dbReference type="EMBL" id="JAAAPO010000005">
    <property type="protein sequence ID" value="NBC37545.1"/>
    <property type="molecule type" value="Genomic_DNA"/>
</dbReference>
<sequence length="408" mass="44271">MAQDDFDLAILGAGLAGGLLALALAQRRPELRVVLVESGAQPGGNHVWSFFSSDIADADRWLIDPLISVQWPAYTVRFDAYARQLDTPYASVTSEALADRLAQRLPAGGLMTGAQVVSAHPRGFTLADGRGFTAGAVIDARGCAAFPHLSGGWQKFVGLMLRTDAPHGQAMPTIMDAQVAQTDGYRFVYTLPFAADRLFVEDTYYADTPDVDVTGWRAAIMDYAGRQGLRVAAVEREEVGCLPVVGGGDFGAFWRATDQGLPRIGSAAALFHPLTGFSLPKAVETARVIAQMPDLSAGALARFADDWARAHWDQTGYYRLLANMAFAAALPEQRHRVFQHFYRLERGLVERFYAGRSRAYDRARILMGRPPVPVGRAVRALMGRGQALARLDILEHNGAHRASKGTAA</sequence>
<comment type="similarity">
    <text evidence="1">Belongs to the lycopene cyclase family.</text>
</comment>
<gene>
    <name evidence="4" type="primary">crtY</name>
    <name evidence="4" type="ORF">GTZ99_13400</name>
</gene>
<reference evidence="5" key="1">
    <citation type="submission" date="2020-01" db="EMBL/GenBank/DDBJ databases">
        <title>Sphingomonas sp. strain CSW-10.</title>
        <authorList>
            <person name="Chen W.-M."/>
        </authorList>
    </citation>
    <scope>NUCLEOTIDE SEQUENCE [LARGE SCALE GENOMIC DNA]</scope>
    <source>
        <strain evidence="5">FSY-8</strain>
    </source>
</reference>
<dbReference type="InterPro" id="IPR036188">
    <property type="entry name" value="FAD/NAD-bd_sf"/>
</dbReference>
<evidence type="ECO:0000256" key="1">
    <source>
        <dbReference type="ARBA" id="ARBA00006599"/>
    </source>
</evidence>
<keyword evidence="4" id="KW-0413">Isomerase</keyword>
<dbReference type="RefSeq" id="WP_161719690.1">
    <property type="nucleotide sequence ID" value="NZ_JAAAPO010000005.1"/>
</dbReference>
<dbReference type="InterPro" id="IPR010108">
    <property type="entry name" value="Lycopene_cyclase_b/e"/>
</dbReference>
<evidence type="ECO:0000313" key="4">
    <source>
        <dbReference type="EMBL" id="NBC37545.1"/>
    </source>
</evidence>
<dbReference type="EC" id="5.5.1.19" evidence="4"/>
<evidence type="ECO:0000256" key="2">
    <source>
        <dbReference type="ARBA" id="ARBA00022746"/>
    </source>
</evidence>
<dbReference type="GO" id="GO:0016853">
    <property type="term" value="F:isomerase activity"/>
    <property type="evidence" value="ECO:0007669"/>
    <property type="project" value="UniProtKB-KW"/>
</dbReference>
<proteinExistence type="inferred from homology"/>
<dbReference type="SUPFAM" id="SSF51905">
    <property type="entry name" value="FAD/NAD(P)-binding domain"/>
    <property type="match status" value="1"/>
</dbReference>
<dbReference type="PANTHER" id="PTHR39757">
    <property type="match status" value="1"/>
</dbReference>
<dbReference type="InterPro" id="IPR008461">
    <property type="entry name" value="CrtY"/>
</dbReference>
<keyword evidence="2" id="KW-0125">Carotenoid biosynthesis</keyword>
<accession>A0ABW9XG56</accession>
<dbReference type="PANTHER" id="PTHR39757:SF5">
    <property type="entry name" value="OS02G0190600 PROTEIN"/>
    <property type="match status" value="1"/>
</dbReference>
<comment type="caution">
    <text evidence="4">The sequence shown here is derived from an EMBL/GenBank/DDBJ whole genome shotgun (WGS) entry which is preliminary data.</text>
</comment>
<dbReference type="Proteomes" id="UP000753724">
    <property type="component" value="Unassembled WGS sequence"/>
</dbReference>